<sequence length="1222" mass="137990">MPQESKRQGVSSSEIVLGFPIGKDGQPRRESQQAYAFLPIRDYGFEFLIQADFLLIASREDIDDSSEWNHALRAALFPALLDTVKEFNKGKFRYSWPRYLPIREPLQSFLKPFHLEMRNKLALQDVLYSQSGTLTRPNSLIYVPEKFTFNAAPLTISAQTSGRYLSGRYLESDLKYLEVMSVEAMSELRFFAELTSFLKTSMGVFKTKSRAWHSHLASILMRLPREYYTQLADLTLVPLNNGTWIAANGRQILFPAAKAEFELPGGLELSVVDSTAAADPARKKLYSFLGVGDLEQEPVVRHIRDLHQNNRVNSSSVSRGALVSQIKFLYSAAWINPEFQRFWFMSESGQRIHGSQLYQDSTKALSATFFFGAHRNKFRFIHKDYMEASGQGRKCDLWVAWLEEKMDVATIPRLVSTTTDRGFKLSEDFEFIIKTFPSFAVLGLLRENWDKYSRFFDPDELKKWNEKEIGVKYDTKRFHISGDRLKQKLSSMLVTCTDGKKHRLDTTFLPSKELLVLSILGVSIKVDVSVYLRCLEQLALESSNDSARIMKLLDTIQYRCGDEKEAAIIKKFFTDRNNLIYIPAARKGANSTWLPKSQCRWKGPPLGKVAKEPRTFKSLKDIYPGKNTLFCDILGIQDATLRDLLEEAKSFAVGDSLAHITSIFHAMEKLLEEDEHPISTTAELRNFDFNHREKMFPVSKVWNLDTDEASEFQDSSVVSEWFIADTAPLRTIFAGVVPLLDVKVDDLAPMDQVLTELGLKSRLLSKQVVSVPKTHGTVVLNEELTSLSDRRLIPTTKNHRARRQEIVKELRNLQVYTADEVIQEWCVTYKKKAVKGPPGNGRVALVAENDVLKIYLAVKGGFEMEQTPIELVDEMFTFCGMQAQNPPHSEMCLHIALSQGNLAGISKVFADKGIPSLEGLKFADRRTSEDGTKDEMEEGQGADGSKNKFRVLRELPLIVLGLPVGIVVGVGAGVGSLIKSRKLFDGKVDGDDDKIDKSNPKPKKKVKPAKPQRPAKAPKQGDSGFDNFQNSLSRGLARLQLATLCSETVAFRGELYVHKILASALGQNYNPLIHWTFPRRSRAHIPRFHTSNSFSHATFTFTDPSGAFTQLLHTHHYPGAANWAADPPTYHIDVKAAKGDVKSEFVLSPVEFERAKRFSVLMREEGKGPRDVYILARVFDVGVQEEGEGEESRMVFLVDPWEFWHAGRMGVRVEGRVLGTIV</sequence>
<dbReference type="OrthoDB" id="1262810at2759"/>
<dbReference type="RefSeq" id="XP_018078327.1">
    <property type="nucleotide sequence ID" value="XM_018218012.1"/>
</dbReference>
<protein>
    <submittedName>
        <fullName evidence="3">Uncharacterized protein</fullName>
    </submittedName>
</protein>
<feature type="transmembrane region" description="Helical" evidence="2">
    <location>
        <begin position="955"/>
        <end position="978"/>
    </location>
</feature>
<feature type="region of interest" description="Disordered" evidence="1">
    <location>
        <begin position="989"/>
        <end position="1027"/>
    </location>
</feature>
<evidence type="ECO:0000256" key="2">
    <source>
        <dbReference type="SAM" id="Phobius"/>
    </source>
</evidence>
<dbReference type="KEGG" id="psco:LY89DRAFT_712924"/>
<evidence type="ECO:0000313" key="3">
    <source>
        <dbReference type="EMBL" id="KUJ23972.1"/>
    </source>
</evidence>
<dbReference type="InterPro" id="IPR052957">
    <property type="entry name" value="Auxin_embryo_med"/>
</dbReference>
<dbReference type="AlphaFoldDB" id="A0A194XW74"/>
<dbReference type="PANTHER" id="PTHR32387:SF0">
    <property type="entry name" value="PROTEIN NO VEIN"/>
    <property type="match status" value="1"/>
</dbReference>
<feature type="compositionally biased region" description="Basic residues" evidence="1">
    <location>
        <begin position="1000"/>
        <end position="1010"/>
    </location>
</feature>
<dbReference type="InParanoid" id="A0A194XW74"/>
<keyword evidence="2" id="KW-1133">Transmembrane helix</keyword>
<keyword evidence="2" id="KW-0812">Transmembrane</keyword>
<dbReference type="EMBL" id="KQ947404">
    <property type="protein sequence ID" value="KUJ23972.1"/>
    <property type="molecule type" value="Genomic_DNA"/>
</dbReference>
<feature type="region of interest" description="Disordered" evidence="1">
    <location>
        <begin position="923"/>
        <end position="945"/>
    </location>
</feature>
<feature type="compositionally biased region" description="Basic and acidic residues" evidence="1">
    <location>
        <begin position="923"/>
        <end position="934"/>
    </location>
</feature>
<proteinExistence type="predicted"/>
<dbReference type="Proteomes" id="UP000070700">
    <property type="component" value="Unassembled WGS sequence"/>
</dbReference>
<evidence type="ECO:0000256" key="1">
    <source>
        <dbReference type="SAM" id="MobiDB-lite"/>
    </source>
</evidence>
<accession>A0A194XW74</accession>
<name>A0A194XW74_MOLSC</name>
<dbReference type="GeneID" id="28827738"/>
<reference evidence="3 4" key="1">
    <citation type="submission" date="2015-10" db="EMBL/GenBank/DDBJ databases">
        <title>Full genome of DAOMC 229536 Phialocephala scopiformis, a fungal endophyte of spruce producing the potent anti-insectan compound rugulosin.</title>
        <authorList>
            <consortium name="DOE Joint Genome Institute"/>
            <person name="Walker A.K."/>
            <person name="Frasz S.L."/>
            <person name="Seifert K.A."/>
            <person name="Miller J.D."/>
            <person name="Mondo S.J."/>
            <person name="Labutti K."/>
            <person name="Lipzen A."/>
            <person name="Dockter R."/>
            <person name="Kennedy M."/>
            <person name="Grigoriev I.V."/>
            <person name="Spatafora J.W."/>
        </authorList>
    </citation>
    <scope>NUCLEOTIDE SEQUENCE [LARGE SCALE GENOMIC DNA]</scope>
    <source>
        <strain evidence="3 4">CBS 120377</strain>
    </source>
</reference>
<feature type="compositionally biased region" description="Basic and acidic residues" evidence="1">
    <location>
        <begin position="989"/>
        <end position="999"/>
    </location>
</feature>
<organism evidence="3 4">
    <name type="scientific">Mollisia scopiformis</name>
    <name type="common">Conifer needle endophyte fungus</name>
    <name type="synonym">Phialocephala scopiformis</name>
    <dbReference type="NCBI Taxonomy" id="149040"/>
    <lineage>
        <taxon>Eukaryota</taxon>
        <taxon>Fungi</taxon>
        <taxon>Dikarya</taxon>
        <taxon>Ascomycota</taxon>
        <taxon>Pezizomycotina</taxon>
        <taxon>Leotiomycetes</taxon>
        <taxon>Helotiales</taxon>
        <taxon>Mollisiaceae</taxon>
        <taxon>Mollisia</taxon>
    </lineage>
</organism>
<keyword evidence="2" id="KW-0472">Membrane</keyword>
<evidence type="ECO:0000313" key="4">
    <source>
        <dbReference type="Proteomes" id="UP000070700"/>
    </source>
</evidence>
<dbReference type="PANTHER" id="PTHR32387">
    <property type="entry name" value="WU:FJ29H11"/>
    <property type="match status" value="1"/>
</dbReference>
<keyword evidence="4" id="KW-1185">Reference proteome</keyword>
<gene>
    <name evidence="3" type="ORF">LY89DRAFT_712924</name>
</gene>